<dbReference type="GeneID" id="93954199"/>
<dbReference type="PANTHER" id="PTHR33204">
    <property type="entry name" value="TRANSCRIPTIONAL REGULATOR, MARR FAMILY"/>
    <property type="match status" value="1"/>
</dbReference>
<dbReference type="InterPro" id="IPR036390">
    <property type="entry name" value="WH_DNA-bd_sf"/>
</dbReference>
<keyword evidence="6" id="KW-1185">Reference proteome</keyword>
<organism evidence="5 6">
    <name type="scientific">Vibrio mimicus</name>
    <dbReference type="NCBI Taxonomy" id="674"/>
    <lineage>
        <taxon>Bacteria</taxon>
        <taxon>Pseudomonadati</taxon>
        <taxon>Pseudomonadota</taxon>
        <taxon>Gammaproteobacteria</taxon>
        <taxon>Vibrionales</taxon>
        <taxon>Vibrionaceae</taxon>
        <taxon>Vibrio</taxon>
    </lineage>
</organism>
<dbReference type="OrthoDB" id="9807069at2"/>
<name>A0A2J9VL82_VIBMI</name>
<proteinExistence type="predicted"/>
<dbReference type="RefSeq" id="WP_000382992.1">
    <property type="nucleotide sequence ID" value="NZ_CAWMSS010000002.1"/>
</dbReference>
<dbReference type="GO" id="GO:0003677">
    <property type="term" value="F:DNA binding"/>
    <property type="evidence" value="ECO:0007669"/>
    <property type="project" value="UniProtKB-KW"/>
</dbReference>
<dbReference type="AlphaFoldDB" id="A0A2J9VL82"/>
<dbReference type="EMBL" id="LOSJ02000001">
    <property type="protein sequence ID" value="PNM64529.1"/>
    <property type="molecule type" value="Genomic_DNA"/>
</dbReference>
<keyword evidence="2" id="KW-0238">DNA-binding</keyword>
<feature type="domain" description="HTH hxlR-type" evidence="4">
    <location>
        <begin position="10"/>
        <end position="111"/>
    </location>
</feature>
<dbReference type="SUPFAM" id="SSF46785">
    <property type="entry name" value="Winged helix' DNA-binding domain"/>
    <property type="match status" value="1"/>
</dbReference>
<evidence type="ECO:0000313" key="5">
    <source>
        <dbReference type="EMBL" id="PNM64529.1"/>
    </source>
</evidence>
<comment type="caution">
    <text evidence="5">The sequence shown here is derived from an EMBL/GenBank/DDBJ whole genome shotgun (WGS) entry which is preliminary data.</text>
</comment>
<dbReference type="KEGG" id="vmi:AL543_20640"/>
<dbReference type="InterPro" id="IPR002577">
    <property type="entry name" value="HTH_HxlR"/>
</dbReference>
<evidence type="ECO:0000256" key="1">
    <source>
        <dbReference type="ARBA" id="ARBA00023015"/>
    </source>
</evidence>
<accession>A0A2J9VL82</accession>
<evidence type="ECO:0000259" key="4">
    <source>
        <dbReference type="PROSITE" id="PS51118"/>
    </source>
</evidence>
<reference evidence="5" key="1">
    <citation type="submission" date="2017-12" db="EMBL/GenBank/DDBJ databases">
        <title>FDA dAtabase for Regulatory Grade micrObial Sequences (FDA-ARGOS): Supporting development and validation of Infectious Disease Dx tests.</title>
        <authorList>
            <person name="Hoffmann M."/>
            <person name="Allard M."/>
            <person name="Evans P."/>
            <person name="Brown E."/>
            <person name="Tallon L.J."/>
            <person name="Sadzewicz L."/>
            <person name="Sengamalay N."/>
            <person name="Ott S."/>
            <person name="Godinez A."/>
            <person name="Nagaraj S."/>
            <person name="Vavikolanu K."/>
            <person name="Aluvathingal J."/>
            <person name="Nadendla S."/>
            <person name="Hobson J."/>
            <person name="Sichtig H."/>
        </authorList>
    </citation>
    <scope>NUCLEOTIDE SEQUENCE [LARGE SCALE GENOMIC DNA]</scope>
    <source>
        <strain evidence="5">FDAARGOS_113</strain>
    </source>
</reference>
<gene>
    <name evidence="5" type="ORF">AL544_006345</name>
</gene>
<dbReference type="Gene3D" id="1.10.10.10">
    <property type="entry name" value="Winged helix-like DNA-binding domain superfamily/Winged helix DNA-binding domain"/>
    <property type="match status" value="1"/>
</dbReference>
<dbReference type="PROSITE" id="PS51118">
    <property type="entry name" value="HTH_HXLR"/>
    <property type="match status" value="1"/>
</dbReference>
<dbReference type="InterPro" id="IPR036388">
    <property type="entry name" value="WH-like_DNA-bd_sf"/>
</dbReference>
<dbReference type="STRING" id="674.VM_18285"/>
<evidence type="ECO:0000256" key="3">
    <source>
        <dbReference type="ARBA" id="ARBA00023163"/>
    </source>
</evidence>
<evidence type="ECO:0000313" key="6">
    <source>
        <dbReference type="Proteomes" id="UP000053748"/>
    </source>
</evidence>
<protein>
    <submittedName>
        <fullName evidence="5">Transcriptional regulator</fullName>
    </submittedName>
</protein>
<evidence type="ECO:0000256" key="2">
    <source>
        <dbReference type="ARBA" id="ARBA00023125"/>
    </source>
</evidence>
<dbReference type="Pfam" id="PF01638">
    <property type="entry name" value="HxlR"/>
    <property type="match status" value="1"/>
</dbReference>
<dbReference type="PANTHER" id="PTHR33204:SF37">
    <property type="entry name" value="HTH-TYPE TRANSCRIPTIONAL REGULATOR YODB"/>
    <property type="match status" value="1"/>
</dbReference>
<dbReference type="Proteomes" id="UP000053748">
    <property type="component" value="Unassembled WGS sequence"/>
</dbReference>
<keyword evidence="1" id="KW-0805">Transcription regulation</keyword>
<sequence length="111" mass="12921">MDVNIKPQRIPLNDLIALEQLDRISTKWVAHILWHLESYEQVRFGELQSALTGISGKMLSQRLKMLEEAGWVWREQKPTIPVTVYYGLTETGKVAASALYRWICQIVEHER</sequence>
<keyword evidence="3" id="KW-0804">Transcription</keyword>